<keyword evidence="4 5" id="KW-0472">Membrane</keyword>
<dbReference type="Pfam" id="PF04893">
    <property type="entry name" value="Yip1"/>
    <property type="match status" value="1"/>
</dbReference>
<evidence type="ECO:0000256" key="1">
    <source>
        <dbReference type="ARBA" id="ARBA00004141"/>
    </source>
</evidence>
<evidence type="ECO:0000256" key="4">
    <source>
        <dbReference type="ARBA" id="ARBA00023136"/>
    </source>
</evidence>
<reference evidence="7 8" key="1">
    <citation type="submission" date="2016-11" db="EMBL/GenBank/DDBJ databases">
        <authorList>
            <person name="Varghese N."/>
            <person name="Submissions S."/>
        </authorList>
    </citation>
    <scope>NUCLEOTIDE SEQUENCE [LARGE SCALE GENOMIC DNA]</scope>
    <source>
        <strain evidence="7 8">DSM 29341</strain>
    </source>
</reference>
<evidence type="ECO:0000256" key="2">
    <source>
        <dbReference type="ARBA" id="ARBA00022692"/>
    </source>
</evidence>
<dbReference type="RefSeq" id="WP_149774350.1">
    <property type="nucleotide sequence ID" value="NZ_FQVK01000002.1"/>
</dbReference>
<feature type="transmembrane region" description="Helical" evidence="5">
    <location>
        <begin position="71"/>
        <end position="92"/>
    </location>
</feature>
<keyword evidence="8" id="KW-1185">Reference proteome</keyword>
<name>A0A1M4T5U1_9RHOB</name>
<dbReference type="OrthoDB" id="7872013at2"/>
<evidence type="ECO:0000256" key="5">
    <source>
        <dbReference type="SAM" id="Phobius"/>
    </source>
</evidence>
<evidence type="ECO:0000313" key="8">
    <source>
        <dbReference type="Proteomes" id="UP000325134"/>
    </source>
</evidence>
<dbReference type="EMBL" id="FQVK01000002">
    <property type="protein sequence ID" value="SHE39866.1"/>
    <property type="molecule type" value="Genomic_DNA"/>
</dbReference>
<dbReference type="InterPro" id="IPR006977">
    <property type="entry name" value="Yip1_dom"/>
</dbReference>
<accession>A0A1M4T5U1</accession>
<proteinExistence type="predicted"/>
<keyword evidence="2 5" id="KW-0812">Transmembrane</keyword>
<dbReference type="GO" id="GO:0016020">
    <property type="term" value="C:membrane"/>
    <property type="evidence" value="ECO:0007669"/>
    <property type="project" value="UniProtKB-SubCell"/>
</dbReference>
<comment type="subcellular location">
    <subcellularLocation>
        <location evidence="1">Membrane</location>
        <topology evidence="1">Multi-pass membrane protein</topology>
    </subcellularLocation>
</comment>
<organism evidence="7 8">
    <name type="scientific">Ruegeria intermedia</name>
    <dbReference type="NCBI Taxonomy" id="996115"/>
    <lineage>
        <taxon>Bacteria</taxon>
        <taxon>Pseudomonadati</taxon>
        <taxon>Pseudomonadota</taxon>
        <taxon>Alphaproteobacteria</taxon>
        <taxon>Rhodobacterales</taxon>
        <taxon>Roseobacteraceae</taxon>
        <taxon>Ruegeria</taxon>
    </lineage>
</organism>
<feature type="domain" description="Yip1" evidence="6">
    <location>
        <begin position="13"/>
        <end position="180"/>
    </location>
</feature>
<gene>
    <name evidence="7" type="ORF">SAMN05444279_10228</name>
</gene>
<feature type="transmembrane region" description="Helical" evidence="5">
    <location>
        <begin position="104"/>
        <end position="126"/>
    </location>
</feature>
<feature type="transmembrane region" description="Helical" evidence="5">
    <location>
        <begin position="132"/>
        <end position="152"/>
    </location>
</feature>
<evidence type="ECO:0000259" key="6">
    <source>
        <dbReference type="Pfam" id="PF04893"/>
    </source>
</evidence>
<dbReference type="Proteomes" id="UP000325134">
    <property type="component" value="Unassembled WGS sequence"/>
</dbReference>
<sequence>MNSAYLGNLAILTLANPAEAARRLLASIPPREVLWIALALVVVLNALAQSASTLVFPALDPSLNMPFEPVVQSLATSAGALALSIFAFLFVGRMLGGTASLDGIMVLMIWLQFLQILGQLIIFVVVLVMPAMFLMLVLAMSLYSLYISLHFVNQAHQFHSLGRSFVVILVSGLLAIPFVLMMTPSGPV</sequence>
<protein>
    <submittedName>
        <fullName evidence="7">Yip1 domain-containing protein</fullName>
    </submittedName>
</protein>
<evidence type="ECO:0000313" key="7">
    <source>
        <dbReference type="EMBL" id="SHE39866.1"/>
    </source>
</evidence>
<keyword evidence="3 5" id="KW-1133">Transmembrane helix</keyword>
<feature type="transmembrane region" description="Helical" evidence="5">
    <location>
        <begin position="33"/>
        <end position="59"/>
    </location>
</feature>
<dbReference type="AlphaFoldDB" id="A0A1M4T5U1"/>
<evidence type="ECO:0000256" key="3">
    <source>
        <dbReference type="ARBA" id="ARBA00022989"/>
    </source>
</evidence>
<feature type="transmembrane region" description="Helical" evidence="5">
    <location>
        <begin position="164"/>
        <end position="183"/>
    </location>
</feature>